<evidence type="ECO:0000313" key="23">
    <source>
        <dbReference type="EMBL" id="MBW14681.1"/>
    </source>
</evidence>
<dbReference type="AlphaFoldDB" id="A0A2H8TL37"/>
<evidence type="ECO:0000256" key="11">
    <source>
        <dbReference type="ARBA" id="ARBA00022771"/>
    </source>
</evidence>
<proteinExistence type="predicted"/>
<dbReference type="OrthoDB" id="10057496at2759"/>
<feature type="compositionally biased region" description="Polar residues" evidence="21">
    <location>
        <begin position="23"/>
        <end position="39"/>
    </location>
</feature>
<dbReference type="GO" id="GO:0061630">
    <property type="term" value="F:ubiquitin protein ligase activity"/>
    <property type="evidence" value="ECO:0007669"/>
    <property type="project" value="UniProtKB-EC"/>
</dbReference>
<reference evidence="23" key="1">
    <citation type="submission" date="2017-10" db="EMBL/GenBank/DDBJ databases">
        <title>Transcriptome Assembly of Sugarcane Aphid Adults.</title>
        <authorList>
            <person name="Scully E.D."/>
            <person name="Palmer N.A."/>
            <person name="Geib S.M."/>
            <person name="Sarath G."/>
            <person name="Sattler S.E."/>
        </authorList>
    </citation>
    <scope>NUCLEOTIDE SEQUENCE</scope>
    <source>
        <tissue evidence="23">Whole body</tissue>
    </source>
</reference>
<feature type="region of interest" description="Disordered" evidence="21">
    <location>
        <begin position="1"/>
        <end position="78"/>
    </location>
</feature>
<dbReference type="Pfam" id="PF13639">
    <property type="entry name" value="zf-RING_2"/>
    <property type="match status" value="1"/>
</dbReference>
<dbReference type="GO" id="GO:0016020">
    <property type="term" value="C:membrane"/>
    <property type="evidence" value="ECO:0007669"/>
    <property type="project" value="UniProtKB-SubCell"/>
</dbReference>
<evidence type="ECO:0000256" key="21">
    <source>
        <dbReference type="SAM" id="MobiDB-lite"/>
    </source>
</evidence>
<evidence type="ECO:0000256" key="14">
    <source>
        <dbReference type="ARBA" id="ARBA00023136"/>
    </source>
</evidence>
<dbReference type="EC" id="2.3.2.27" evidence="6"/>
<keyword evidence="8" id="KW-0519">Myristate</keyword>
<evidence type="ECO:0000256" key="1">
    <source>
        <dbReference type="ARBA" id="ARBA00000900"/>
    </source>
</evidence>
<dbReference type="GO" id="GO:0005768">
    <property type="term" value="C:endosome"/>
    <property type="evidence" value="ECO:0007669"/>
    <property type="project" value="UniProtKB-SubCell"/>
</dbReference>
<evidence type="ECO:0000256" key="4">
    <source>
        <dbReference type="ARBA" id="ARBA00004371"/>
    </source>
</evidence>
<keyword evidence="14" id="KW-0472">Membrane</keyword>
<dbReference type="PROSITE" id="PS50089">
    <property type="entry name" value="ZF_RING_2"/>
    <property type="match status" value="1"/>
</dbReference>
<evidence type="ECO:0000256" key="5">
    <source>
        <dbReference type="ARBA" id="ARBA00004906"/>
    </source>
</evidence>
<feature type="domain" description="RING-type" evidence="22">
    <location>
        <begin position="167"/>
        <end position="207"/>
    </location>
</feature>
<evidence type="ECO:0000256" key="19">
    <source>
        <dbReference type="ARBA" id="ARBA00042305"/>
    </source>
</evidence>
<comment type="pathway">
    <text evidence="5">Protein modification; protein ubiquitination.</text>
</comment>
<evidence type="ECO:0000256" key="10">
    <source>
        <dbReference type="ARBA" id="ARBA00022753"/>
    </source>
</evidence>
<keyword evidence="12" id="KW-0833">Ubl conjugation pathway</keyword>
<evidence type="ECO:0000256" key="7">
    <source>
        <dbReference type="ARBA" id="ARBA00022679"/>
    </source>
</evidence>
<dbReference type="InterPro" id="IPR051878">
    <property type="entry name" value="ZNRF_ubiq-protein_ligase"/>
</dbReference>
<dbReference type="GO" id="GO:0043161">
    <property type="term" value="P:proteasome-mediated ubiquitin-dependent protein catabolic process"/>
    <property type="evidence" value="ECO:0007669"/>
    <property type="project" value="TreeGrafter"/>
</dbReference>
<dbReference type="SMART" id="SM00184">
    <property type="entry name" value="RING"/>
    <property type="match status" value="1"/>
</dbReference>
<comment type="subcellular location">
    <subcellularLocation>
        <location evidence="3">Endosome</location>
    </subcellularLocation>
    <subcellularLocation>
        <location evidence="4">Lysosome</location>
    </subcellularLocation>
    <subcellularLocation>
        <location evidence="2">Membrane</location>
        <topology evidence="2">Peripheral membrane protein</topology>
    </subcellularLocation>
</comment>
<evidence type="ECO:0000256" key="13">
    <source>
        <dbReference type="ARBA" id="ARBA00022833"/>
    </source>
</evidence>
<evidence type="ECO:0000256" key="12">
    <source>
        <dbReference type="ARBA" id="ARBA00022786"/>
    </source>
</evidence>
<evidence type="ECO:0000256" key="9">
    <source>
        <dbReference type="ARBA" id="ARBA00022723"/>
    </source>
</evidence>
<dbReference type="Gene3D" id="3.30.40.10">
    <property type="entry name" value="Zinc/RING finger domain, C3HC4 (zinc finger)"/>
    <property type="match status" value="1"/>
</dbReference>
<name>A0A2H8TL37_9HEMI</name>
<accession>A0A2H8TL37</accession>
<comment type="catalytic activity">
    <reaction evidence="1">
        <text>S-ubiquitinyl-[E2 ubiquitin-conjugating enzyme]-L-cysteine + [acceptor protein]-L-lysine = [E2 ubiquitin-conjugating enzyme]-L-cysteine + N(6)-ubiquitinyl-[acceptor protein]-L-lysine.</text>
        <dbReference type="EC" id="2.3.2.27"/>
    </reaction>
</comment>
<evidence type="ECO:0000256" key="2">
    <source>
        <dbReference type="ARBA" id="ARBA00004170"/>
    </source>
</evidence>
<dbReference type="GO" id="GO:0005764">
    <property type="term" value="C:lysosome"/>
    <property type="evidence" value="ECO:0007669"/>
    <property type="project" value="UniProtKB-SubCell"/>
</dbReference>
<keyword evidence="9" id="KW-0479">Metal-binding</keyword>
<dbReference type="PANTHER" id="PTHR46661:SF4">
    <property type="entry name" value="RING-TYPE DOMAIN-CONTAINING PROTEIN"/>
    <property type="match status" value="1"/>
</dbReference>
<gene>
    <name evidence="23" type="primary">znrf2</name>
</gene>
<dbReference type="EMBL" id="GFXV01002876">
    <property type="protein sequence ID" value="MBW14681.1"/>
    <property type="molecule type" value="Transcribed_RNA"/>
</dbReference>
<dbReference type="InterPro" id="IPR013083">
    <property type="entry name" value="Znf_RING/FYVE/PHD"/>
</dbReference>
<dbReference type="InterPro" id="IPR001841">
    <property type="entry name" value="Znf_RING"/>
</dbReference>
<evidence type="ECO:0000256" key="15">
    <source>
        <dbReference type="ARBA" id="ARBA00023228"/>
    </source>
</evidence>
<keyword evidence="16" id="KW-0449">Lipoprotein</keyword>
<sequence length="210" mass="22737">MGAKASTANGDDGGASHGDHRSFSSGNGPDSVQTASNPGFSILRSLPSAVTNDRQRARSLSGVPNGHDNNSNSTSPRFDITDVLEADSSSNDDQNLDSPTVTANISLGRVYSAHSLPAHIWPFNGIKCPVCSKFVLPDEIEVHLVMCLTKPRLIYNEDVLKDDKGECVICLEELIQGDTIARLPCLCVYHKTCIDRWFEVNRSCPEHPGD</sequence>
<feature type="compositionally biased region" description="Polar residues" evidence="21">
    <location>
        <begin position="67"/>
        <end position="76"/>
    </location>
</feature>
<evidence type="ECO:0000256" key="20">
    <source>
        <dbReference type="PROSITE-ProRule" id="PRU00175"/>
    </source>
</evidence>
<evidence type="ECO:0000256" key="18">
    <source>
        <dbReference type="ARBA" id="ARBA00042177"/>
    </source>
</evidence>
<dbReference type="SUPFAM" id="SSF57850">
    <property type="entry name" value="RING/U-box"/>
    <property type="match status" value="1"/>
</dbReference>
<keyword evidence="7" id="KW-0808">Transferase</keyword>
<dbReference type="PANTHER" id="PTHR46661">
    <property type="entry name" value="E3 UBIQUITIN-PROTEIN LIGASE ZNRF1-LIKE PROTEIN"/>
    <property type="match status" value="1"/>
</dbReference>
<dbReference type="Gene3D" id="3.30.160.60">
    <property type="entry name" value="Classic Zinc Finger"/>
    <property type="match status" value="1"/>
</dbReference>
<evidence type="ECO:0000259" key="22">
    <source>
        <dbReference type="PROSITE" id="PS50089"/>
    </source>
</evidence>
<keyword evidence="10" id="KW-0967">Endosome</keyword>
<evidence type="ECO:0000256" key="3">
    <source>
        <dbReference type="ARBA" id="ARBA00004177"/>
    </source>
</evidence>
<keyword evidence="13" id="KW-0862">Zinc</keyword>
<keyword evidence="15" id="KW-0458">Lysosome</keyword>
<keyword evidence="11 20" id="KW-0863">Zinc-finger</keyword>
<dbReference type="GO" id="GO:0070936">
    <property type="term" value="P:protein K48-linked ubiquitination"/>
    <property type="evidence" value="ECO:0007669"/>
    <property type="project" value="TreeGrafter"/>
</dbReference>
<evidence type="ECO:0000256" key="6">
    <source>
        <dbReference type="ARBA" id="ARBA00012483"/>
    </source>
</evidence>
<evidence type="ECO:0000256" key="16">
    <source>
        <dbReference type="ARBA" id="ARBA00023288"/>
    </source>
</evidence>
<evidence type="ECO:0000256" key="17">
    <source>
        <dbReference type="ARBA" id="ARBA00040227"/>
    </source>
</evidence>
<evidence type="ECO:0000256" key="8">
    <source>
        <dbReference type="ARBA" id="ARBA00022707"/>
    </source>
</evidence>
<protein>
    <recommendedName>
        <fullName evidence="17">E3 ubiquitin-protein ligase ZNRF1</fullName>
        <ecNumber evidence="6">2.3.2.27</ecNumber>
    </recommendedName>
    <alternativeName>
        <fullName evidence="18">RING-type E3 ubiquitin transferase ZNRF1</fullName>
    </alternativeName>
    <alternativeName>
        <fullName evidence="19">Zinc/RING finger protein 1</fullName>
    </alternativeName>
</protein>
<dbReference type="GO" id="GO:0008270">
    <property type="term" value="F:zinc ion binding"/>
    <property type="evidence" value="ECO:0007669"/>
    <property type="project" value="UniProtKB-KW"/>
</dbReference>
<organism evidence="23">
    <name type="scientific">Melanaphis sacchari</name>
    <dbReference type="NCBI Taxonomy" id="742174"/>
    <lineage>
        <taxon>Eukaryota</taxon>
        <taxon>Metazoa</taxon>
        <taxon>Ecdysozoa</taxon>
        <taxon>Arthropoda</taxon>
        <taxon>Hexapoda</taxon>
        <taxon>Insecta</taxon>
        <taxon>Pterygota</taxon>
        <taxon>Neoptera</taxon>
        <taxon>Paraneoptera</taxon>
        <taxon>Hemiptera</taxon>
        <taxon>Sternorrhyncha</taxon>
        <taxon>Aphidomorpha</taxon>
        <taxon>Aphidoidea</taxon>
        <taxon>Aphididae</taxon>
        <taxon>Aphidini</taxon>
        <taxon>Melanaphis</taxon>
    </lineage>
</organism>
<dbReference type="FunFam" id="3.30.40.10:FF:000235">
    <property type="entry name" value="E3 ubiquitin-protein ligase ZNRF1"/>
    <property type="match status" value="1"/>
</dbReference>